<proteinExistence type="predicted"/>
<dbReference type="Proteomes" id="UP000193925">
    <property type="component" value="Chromosome AFERRI"/>
</dbReference>
<dbReference type="RefSeq" id="WP_035192184.1">
    <property type="nucleotide sequence ID" value="NZ_CCCS020000030.1"/>
</dbReference>
<reference evidence="4 5" key="3">
    <citation type="submission" date="2017-03" db="EMBL/GenBank/DDBJ databases">
        <authorList>
            <person name="Regsiter A."/>
            <person name="William W."/>
        </authorList>
    </citation>
    <scope>NUCLEOTIDE SEQUENCE [LARGE SCALE GENOMIC DNA]</scope>
    <source>
        <strain evidence="4">PRJEB5721</strain>
    </source>
</reference>
<keyword evidence="5" id="KW-1185">Reference proteome</keyword>
<feature type="chain" id="PRO_5001587988" evidence="2">
    <location>
        <begin position="26"/>
        <end position="111"/>
    </location>
</feature>
<feature type="region of interest" description="Disordered" evidence="1">
    <location>
        <begin position="30"/>
        <end position="50"/>
    </location>
</feature>
<organism evidence="3">
    <name type="scientific">Acidithiobacillus ferrivorans</name>
    <dbReference type="NCBI Taxonomy" id="160808"/>
    <lineage>
        <taxon>Bacteria</taxon>
        <taxon>Pseudomonadati</taxon>
        <taxon>Pseudomonadota</taxon>
        <taxon>Acidithiobacillia</taxon>
        <taxon>Acidithiobacillales</taxon>
        <taxon>Acidithiobacillaceae</taxon>
        <taxon>Acidithiobacillus</taxon>
    </lineage>
</organism>
<name>A0A060UTK2_9PROT</name>
<evidence type="ECO:0000256" key="2">
    <source>
        <dbReference type="SAM" id="SignalP"/>
    </source>
</evidence>
<keyword evidence="2" id="KW-0732">Signal</keyword>
<evidence type="ECO:0000256" key="1">
    <source>
        <dbReference type="SAM" id="MobiDB-lite"/>
    </source>
</evidence>
<dbReference type="AlphaFoldDB" id="A0A060UTK2"/>
<feature type="compositionally biased region" description="Low complexity" evidence="1">
    <location>
        <begin position="30"/>
        <end position="41"/>
    </location>
</feature>
<sequence>MNYRFITMICAIAIGTSLVALQADAATTGSMTGAAAPSTTTQQHQSMAQMKAHLRHEQLEQRQMMKREAYLKAHKNVKAAAMETKRIQAGKAEIVKLKHEIASAKTNTTKK</sequence>
<reference evidence="3" key="1">
    <citation type="submission" date="2014-03" db="EMBL/GenBank/DDBJ databases">
        <authorList>
            <person name="Genoscope - CEA"/>
        </authorList>
    </citation>
    <scope>NUCLEOTIDE SEQUENCE [LARGE SCALE GENOMIC DNA]</scope>
    <source>
        <strain evidence="3">CF27</strain>
    </source>
</reference>
<dbReference type="EMBL" id="LT841305">
    <property type="protein sequence ID" value="SMH66556.1"/>
    <property type="molecule type" value="Genomic_DNA"/>
</dbReference>
<evidence type="ECO:0000313" key="3">
    <source>
        <dbReference type="EMBL" id="CDQ09894.1"/>
    </source>
</evidence>
<dbReference type="EMBL" id="CCCS020000030">
    <property type="protein sequence ID" value="CDQ09894.1"/>
    <property type="molecule type" value="Genomic_DNA"/>
</dbReference>
<feature type="signal peptide" evidence="2">
    <location>
        <begin position="1"/>
        <end position="25"/>
    </location>
</feature>
<evidence type="ECO:0000313" key="5">
    <source>
        <dbReference type="Proteomes" id="UP000193925"/>
    </source>
</evidence>
<protein>
    <submittedName>
        <fullName evidence="3">Uncharacterized protein</fullName>
    </submittedName>
</protein>
<evidence type="ECO:0000313" key="4">
    <source>
        <dbReference type="EMBL" id="SMH66556.1"/>
    </source>
</evidence>
<gene>
    <name evidence="4" type="ORF">AFERRI_30288</name>
    <name evidence="3" type="ORF">AFERRI_360010</name>
</gene>
<reference evidence="3" key="2">
    <citation type="submission" date="2014-07" db="EMBL/GenBank/DDBJ databases">
        <title>Initial genome analysis of the psychrotolerant acidophile Acidithiobacillus ferrivorans CF27: insights into iron and sulfur oxidation pathways and into biofilm formation.</title>
        <authorList>
            <person name="Talla E."/>
            <person name="Hedrich S."/>
            <person name="Mangenot S."/>
            <person name="Ji B."/>
            <person name="Johnson D.B."/>
            <person name="Barbe V."/>
            <person name="Bonnefoy V."/>
        </authorList>
    </citation>
    <scope>NUCLEOTIDE SEQUENCE [LARGE SCALE GENOMIC DNA]</scope>
    <source>
        <strain evidence="3">CF27</strain>
    </source>
</reference>
<accession>A0A060UTK2</accession>